<accession>E6JYT0</accession>
<keyword evidence="3 10" id="KW-0812">Transmembrane</keyword>
<proteinExistence type="predicted"/>
<dbReference type="eggNOG" id="COG0038">
    <property type="taxonomic scope" value="Bacteria"/>
</dbReference>
<evidence type="ECO:0000256" key="5">
    <source>
        <dbReference type="ARBA" id="ARBA00023065"/>
    </source>
</evidence>
<dbReference type="RefSeq" id="WP_006289258.1">
    <property type="nucleotide sequence ID" value="NZ_AP012333.1"/>
</dbReference>
<organism evidence="11 12">
    <name type="scientific">Parascardovia denticolens DSM 10105 = JCM 12538</name>
    <dbReference type="NCBI Taxonomy" id="864564"/>
    <lineage>
        <taxon>Bacteria</taxon>
        <taxon>Bacillati</taxon>
        <taxon>Actinomycetota</taxon>
        <taxon>Actinomycetes</taxon>
        <taxon>Bifidobacteriales</taxon>
        <taxon>Bifidobacteriaceae</taxon>
        <taxon>Parascardovia</taxon>
    </lineage>
</organism>
<dbReference type="InterPro" id="IPR050368">
    <property type="entry name" value="ClC-type_chloride_channel"/>
</dbReference>
<sequence>MEGENEKDFFSARNWPLALLVIVGLGVAIGACSAGLTYLLDFVQKVCLGWAESLDDPTPFITPWRRRLVSIVLASFIASLIWYLIRKREKPIPSVSGAVTGKPMPVLRSLTHIILQIVIVGAGLPVGRETAPRELGALFGQKLSSTLRLSKKDMPVVIAVAAGAGFAGVYNAPLAGTFFALEILLSRIELPVVGLALGTSLVSTFTAGFLKGIKVFYRLPVLKVSIHLMVFSCLIGPLCGLAAFFFRMFTQWANRRQETSRKTLWMLPLMGLMTGLVAIVFPQVMGNGRSQAQMAYGLSLLAQASGGRQVAGFTGLDALKGLGDLSLGSLRPGKAVGIVLLVLMVLIVAKTLLAGFTIRAGAAGGVLTPAVAVGACLGAMLALLISLAFPSLGLSVGICAYVASAAFLATSQKAPLMATAFMLELTHASISFVLPLGLAAGLSVLTSFWLEQSPWGKGMSKAASLPAGIKS</sequence>
<dbReference type="PROSITE" id="PS51257">
    <property type="entry name" value="PROKAR_LIPOPROTEIN"/>
    <property type="match status" value="1"/>
</dbReference>
<dbReference type="AlphaFoldDB" id="E6JYT0"/>
<evidence type="ECO:0000256" key="9">
    <source>
        <dbReference type="ARBA" id="ARBA00023303"/>
    </source>
</evidence>
<dbReference type="InterPro" id="IPR001807">
    <property type="entry name" value="ClC"/>
</dbReference>
<dbReference type="GO" id="GO:0034707">
    <property type="term" value="C:chloride channel complex"/>
    <property type="evidence" value="ECO:0007669"/>
    <property type="project" value="UniProtKB-KW"/>
</dbReference>
<dbReference type="Pfam" id="PF00654">
    <property type="entry name" value="Voltage_CLC"/>
    <property type="match status" value="1"/>
</dbReference>
<keyword evidence="12" id="KW-1185">Reference proteome</keyword>
<evidence type="ECO:0000256" key="1">
    <source>
        <dbReference type="ARBA" id="ARBA00004141"/>
    </source>
</evidence>
<feature type="transmembrane region" description="Helical" evidence="10">
    <location>
        <begin position="17"/>
        <end position="40"/>
    </location>
</feature>
<keyword evidence="8" id="KW-0868">Chloride</keyword>
<keyword evidence="5" id="KW-0406">Ion transport</keyword>
<reference evidence="11 12" key="1">
    <citation type="submission" date="2010-12" db="EMBL/GenBank/DDBJ databases">
        <authorList>
            <person name="Muzny D."/>
            <person name="Qin X."/>
            <person name="Buhay C."/>
            <person name="Dugan-Rocha S."/>
            <person name="Ding Y."/>
            <person name="Chen G."/>
            <person name="Hawes A."/>
            <person name="Holder M."/>
            <person name="Jhangiani S."/>
            <person name="Johnson A."/>
            <person name="Khan Z."/>
            <person name="Li Z."/>
            <person name="Liu W."/>
            <person name="Liu X."/>
            <person name="Perez L."/>
            <person name="Shen H."/>
            <person name="Wang Q."/>
            <person name="Watt J."/>
            <person name="Xi L."/>
            <person name="Xin Y."/>
            <person name="Zhou J."/>
            <person name="Deng J."/>
            <person name="Jiang H."/>
            <person name="Liu Y."/>
            <person name="Qu J."/>
            <person name="Song X.-Z."/>
            <person name="Zhang L."/>
            <person name="Villasana D."/>
            <person name="Johnson A."/>
            <person name="Liu J."/>
            <person name="Liyanage D."/>
            <person name="Lorensuhewa L."/>
            <person name="Robinson T."/>
            <person name="Song A."/>
            <person name="Song B.-B."/>
            <person name="Dinh H."/>
            <person name="Thornton R."/>
            <person name="Coyle M."/>
            <person name="Francisco L."/>
            <person name="Jackson L."/>
            <person name="Javaid M."/>
            <person name="Korchina V."/>
            <person name="Kovar C."/>
            <person name="Mata R."/>
            <person name="Mathew T."/>
            <person name="Ngo R."/>
            <person name="Nguyen L."/>
            <person name="Nguyen N."/>
            <person name="Okwuonu G."/>
            <person name="Ongeri F."/>
            <person name="Pham C."/>
            <person name="Simmons D."/>
            <person name="Wilczek-Boney K."/>
            <person name="Hale W."/>
            <person name="Jakkamsetti A."/>
            <person name="Pham P."/>
            <person name="Ruth R."/>
            <person name="San Lucas F."/>
            <person name="Warren J."/>
            <person name="Zhang J."/>
            <person name="Zhao Z."/>
            <person name="Zhou C."/>
            <person name="Zhu D."/>
            <person name="Lee S."/>
            <person name="Bess C."/>
            <person name="Blankenburg K."/>
            <person name="Forbes L."/>
            <person name="Fu Q."/>
            <person name="Gubbala S."/>
            <person name="Hirani K."/>
            <person name="Jayaseelan J.C."/>
            <person name="Lara F."/>
            <person name="Munidasa M."/>
            <person name="Palculict T."/>
            <person name="Patil S."/>
            <person name="Pu L.-L."/>
            <person name="Saada N."/>
            <person name="Tang L."/>
            <person name="Weissenberger G."/>
            <person name="Zhu Y."/>
            <person name="Hemphill L."/>
            <person name="Shang Y."/>
            <person name="Youmans B."/>
            <person name="Ayvaz T."/>
            <person name="Ross M."/>
            <person name="Santibanez J."/>
            <person name="Aqrawi P."/>
            <person name="Gross S."/>
            <person name="Joshi V."/>
            <person name="Fowler G."/>
            <person name="Nazareth L."/>
            <person name="Reid J."/>
            <person name="Worley K."/>
            <person name="Petrosino J."/>
            <person name="Highlander S."/>
            <person name="Gibbs R."/>
        </authorList>
    </citation>
    <scope>NUCLEOTIDE SEQUENCE [LARGE SCALE GENOMIC DNA]</scope>
    <source>
        <strain evidence="11 12">DSM 10105</strain>
    </source>
</reference>
<feature type="transmembrane region" description="Helical" evidence="10">
    <location>
        <begin position="391"/>
        <end position="409"/>
    </location>
</feature>
<keyword evidence="4 10" id="KW-1133">Transmembrane helix</keyword>
<dbReference type="Gene3D" id="1.10.3080.10">
    <property type="entry name" value="Clc chloride channel"/>
    <property type="match status" value="1"/>
</dbReference>
<dbReference type="KEGG" id="pdo:PSDT_0765"/>
<dbReference type="PANTHER" id="PTHR43427:SF6">
    <property type="entry name" value="CHLORIDE CHANNEL PROTEIN CLC-E"/>
    <property type="match status" value="1"/>
</dbReference>
<evidence type="ECO:0000313" key="11">
    <source>
        <dbReference type="EMBL" id="EFT83865.1"/>
    </source>
</evidence>
<feature type="transmembrane region" description="Helical" evidence="10">
    <location>
        <begin position="430"/>
        <end position="450"/>
    </location>
</feature>
<dbReference type="Proteomes" id="UP000004946">
    <property type="component" value="Chromosome"/>
</dbReference>
<evidence type="ECO:0000256" key="10">
    <source>
        <dbReference type="SAM" id="Phobius"/>
    </source>
</evidence>
<evidence type="ECO:0000313" key="12">
    <source>
        <dbReference type="Proteomes" id="UP000004946"/>
    </source>
</evidence>
<evidence type="ECO:0000256" key="6">
    <source>
        <dbReference type="ARBA" id="ARBA00023136"/>
    </source>
</evidence>
<name>E6JYT0_PARDN</name>
<dbReference type="InterPro" id="IPR014743">
    <property type="entry name" value="Cl-channel_core"/>
</dbReference>
<comment type="caution">
    <text evidence="11">The sequence shown here is derived from an EMBL/GenBank/DDBJ whole genome shotgun (WGS) entry which is preliminary data.</text>
</comment>
<feature type="transmembrane region" description="Helical" evidence="10">
    <location>
        <begin position="225"/>
        <end position="246"/>
    </location>
</feature>
<evidence type="ECO:0000256" key="8">
    <source>
        <dbReference type="ARBA" id="ARBA00023214"/>
    </source>
</evidence>
<evidence type="ECO:0000256" key="3">
    <source>
        <dbReference type="ARBA" id="ARBA00022692"/>
    </source>
</evidence>
<feature type="transmembrane region" description="Helical" evidence="10">
    <location>
        <begin position="68"/>
        <end position="85"/>
    </location>
</feature>
<dbReference type="SUPFAM" id="SSF81340">
    <property type="entry name" value="Clc chloride channel"/>
    <property type="match status" value="1"/>
</dbReference>
<dbReference type="HOGENOM" id="CLU_015263_0_0_11"/>
<dbReference type="PANTHER" id="PTHR43427">
    <property type="entry name" value="CHLORIDE CHANNEL PROTEIN CLC-E"/>
    <property type="match status" value="1"/>
</dbReference>
<evidence type="ECO:0000256" key="7">
    <source>
        <dbReference type="ARBA" id="ARBA00023173"/>
    </source>
</evidence>
<feature type="transmembrane region" description="Helical" evidence="10">
    <location>
        <begin position="335"/>
        <end position="353"/>
    </location>
</feature>
<feature type="transmembrane region" description="Helical" evidence="10">
    <location>
        <begin position="365"/>
        <end position="385"/>
    </location>
</feature>
<gene>
    <name evidence="11" type="ORF">HMPREF0620_0870</name>
</gene>
<keyword evidence="6 10" id="KW-0472">Membrane</keyword>
<keyword evidence="7" id="KW-0869">Chloride channel</keyword>
<protein>
    <submittedName>
        <fullName evidence="11">Chloride transporter, ClC family</fullName>
    </submittedName>
</protein>
<feature type="transmembrane region" description="Helical" evidence="10">
    <location>
        <begin position="156"/>
        <end position="181"/>
    </location>
</feature>
<evidence type="ECO:0000256" key="4">
    <source>
        <dbReference type="ARBA" id="ARBA00022989"/>
    </source>
</evidence>
<dbReference type="PRINTS" id="PR00762">
    <property type="entry name" value="CLCHANNEL"/>
</dbReference>
<dbReference type="GO" id="GO:0005254">
    <property type="term" value="F:chloride channel activity"/>
    <property type="evidence" value="ECO:0007669"/>
    <property type="project" value="UniProtKB-KW"/>
</dbReference>
<feature type="transmembrane region" description="Helical" evidence="10">
    <location>
        <begin position="267"/>
        <end position="285"/>
    </location>
</feature>
<evidence type="ECO:0000256" key="2">
    <source>
        <dbReference type="ARBA" id="ARBA00022448"/>
    </source>
</evidence>
<keyword evidence="2" id="KW-0813">Transport</keyword>
<keyword evidence="9" id="KW-0407">Ion channel</keyword>
<dbReference type="PATRIC" id="fig|864564.6.peg.843"/>
<comment type="subcellular location">
    <subcellularLocation>
        <location evidence="1">Membrane</location>
        <topology evidence="1">Multi-pass membrane protein</topology>
    </subcellularLocation>
</comment>
<feature type="transmembrane region" description="Helical" evidence="10">
    <location>
        <begin position="193"/>
        <end position="213"/>
    </location>
</feature>
<dbReference type="EMBL" id="AEON01000001">
    <property type="protein sequence ID" value="EFT83865.1"/>
    <property type="molecule type" value="Genomic_DNA"/>
</dbReference>